<keyword evidence="4" id="KW-0067">ATP-binding</keyword>
<dbReference type="InterPro" id="IPR017871">
    <property type="entry name" value="ABC_transporter-like_CS"/>
</dbReference>
<keyword evidence="6 8" id="KW-0472">Membrane</keyword>
<dbReference type="GO" id="GO:0005886">
    <property type="term" value="C:plasma membrane"/>
    <property type="evidence" value="ECO:0007669"/>
    <property type="project" value="UniProtKB-SubCell"/>
</dbReference>
<dbReference type="GO" id="GO:0034775">
    <property type="term" value="P:glutathione transmembrane transport"/>
    <property type="evidence" value="ECO:0007669"/>
    <property type="project" value="InterPro"/>
</dbReference>
<sequence length="583" mass="59531">MSIAPTAGTTDRTASPAVPEGRLAAARLRPTRATVLGGLLGGAATSAGIALTATSGWLVVRASERPVLLTLLAAIVAVRAFGMARPAFRYAERLVTHDAALADLAERRTAVWSALVPLTPARLGRRSRSEVLTGVVDDLTDVVEAEVRVTVPLVSSALAGLGATVLAAAFSPAVGAVVAGLLVAVAAGCALAWWFESRSRDELLAARADVARVSDLVARQAAELQAIGAEATALGWLDDAHDVLARAVRRQSLGRALVANLLLLATAAATVAAASLVDVAALGGPVAALLVLVPVAVGEALAPLTDTMRALARAQGSADRLAAVLGQEPAVTDPAGVDPTGVDRPGTAPSDTDSAEPVAVDRADVRLAAATASWTGERTDVGPLDLDLPVGTHLAVVGPNGSGKSTLLAVLARHLDVTGGAHRVDGADVRSLPLEEIRRLVAVVDDEPHVFASTLRENLRLARPAAADDDLRRALVLAGLGPWAAGLPDGLDTALGTGGRGLSGGERTRLGVARAVLSDRPVVLLDEPTAHLDHATAVSVTDDVLEALRERTVVLVGHRPEGLDRLDAVLDLGTADPVPTAKE</sequence>
<dbReference type="SMART" id="SM00382">
    <property type="entry name" value="AAA"/>
    <property type="match status" value="1"/>
</dbReference>
<evidence type="ECO:0000313" key="11">
    <source>
        <dbReference type="EMBL" id="MBR7744216.1"/>
    </source>
</evidence>
<dbReference type="PROSITE" id="PS50893">
    <property type="entry name" value="ABC_TRANSPORTER_2"/>
    <property type="match status" value="1"/>
</dbReference>
<dbReference type="GO" id="GO:0045454">
    <property type="term" value="P:cell redox homeostasis"/>
    <property type="evidence" value="ECO:0007669"/>
    <property type="project" value="InterPro"/>
</dbReference>
<dbReference type="Proteomes" id="UP000677016">
    <property type="component" value="Unassembled WGS sequence"/>
</dbReference>
<evidence type="ECO:0000256" key="7">
    <source>
        <dbReference type="SAM" id="MobiDB-lite"/>
    </source>
</evidence>
<dbReference type="GO" id="GO:0005524">
    <property type="term" value="F:ATP binding"/>
    <property type="evidence" value="ECO:0007669"/>
    <property type="project" value="UniProtKB-KW"/>
</dbReference>
<dbReference type="InterPro" id="IPR003593">
    <property type="entry name" value="AAA+_ATPase"/>
</dbReference>
<feature type="region of interest" description="Disordered" evidence="7">
    <location>
        <begin position="329"/>
        <end position="357"/>
    </location>
</feature>
<evidence type="ECO:0000256" key="3">
    <source>
        <dbReference type="ARBA" id="ARBA00022741"/>
    </source>
</evidence>
<dbReference type="CDD" id="cd03228">
    <property type="entry name" value="ABCC_MRP_Like"/>
    <property type="match status" value="1"/>
</dbReference>
<dbReference type="EMBL" id="JAGSNF010000019">
    <property type="protein sequence ID" value="MBR7744216.1"/>
    <property type="molecule type" value="Genomic_DNA"/>
</dbReference>
<feature type="transmembrane region" description="Helical" evidence="8">
    <location>
        <begin position="35"/>
        <end position="60"/>
    </location>
</feature>
<name>A0A941I1E4_9MICO</name>
<feature type="region of interest" description="Disordered" evidence="7">
    <location>
        <begin position="1"/>
        <end position="20"/>
    </location>
</feature>
<evidence type="ECO:0000259" key="9">
    <source>
        <dbReference type="PROSITE" id="PS50893"/>
    </source>
</evidence>
<feature type="transmembrane region" description="Helical" evidence="8">
    <location>
        <begin position="282"/>
        <end position="304"/>
    </location>
</feature>
<dbReference type="SUPFAM" id="SSF90123">
    <property type="entry name" value="ABC transporter transmembrane region"/>
    <property type="match status" value="1"/>
</dbReference>
<gene>
    <name evidence="11" type="primary">cydC</name>
    <name evidence="11" type="ORF">KC207_13055</name>
</gene>
<protein>
    <submittedName>
        <fullName evidence="11">Thiol reductant ABC exporter subunit CydC</fullName>
    </submittedName>
</protein>
<dbReference type="GO" id="GO:0140359">
    <property type="term" value="F:ABC-type transporter activity"/>
    <property type="evidence" value="ECO:0007669"/>
    <property type="project" value="InterPro"/>
</dbReference>
<evidence type="ECO:0000256" key="5">
    <source>
        <dbReference type="ARBA" id="ARBA00022989"/>
    </source>
</evidence>
<reference evidence="11" key="1">
    <citation type="submission" date="2021-04" db="EMBL/GenBank/DDBJ databases">
        <title>Phycicoccus avicenniae sp. nov., a novel endophytic actinomycetes isolated from branch of Avicennia mariana.</title>
        <authorList>
            <person name="Tuo L."/>
        </authorList>
    </citation>
    <scope>NUCLEOTIDE SEQUENCE</scope>
    <source>
        <strain evidence="11">BSK3Z-2</strain>
    </source>
</reference>
<dbReference type="PANTHER" id="PTHR24221:SF654">
    <property type="entry name" value="ATP-BINDING CASSETTE SUB-FAMILY B MEMBER 6"/>
    <property type="match status" value="1"/>
</dbReference>
<dbReference type="SUPFAM" id="SSF52540">
    <property type="entry name" value="P-loop containing nucleoside triphosphate hydrolases"/>
    <property type="match status" value="1"/>
</dbReference>
<dbReference type="GO" id="GO:0016887">
    <property type="term" value="F:ATP hydrolysis activity"/>
    <property type="evidence" value="ECO:0007669"/>
    <property type="project" value="InterPro"/>
</dbReference>
<dbReference type="AlphaFoldDB" id="A0A941I1E4"/>
<dbReference type="Pfam" id="PF00005">
    <property type="entry name" value="ABC_tran"/>
    <property type="match status" value="1"/>
</dbReference>
<keyword evidence="3" id="KW-0547">Nucleotide-binding</keyword>
<evidence type="ECO:0000256" key="6">
    <source>
        <dbReference type="ARBA" id="ARBA00023136"/>
    </source>
</evidence>
<dbReference type="RefSeq" id="WP_211603695.1">
    <property type="nucleotide sequence ID" value="NZ_JAGSNF010000019.1"/>
</dbReference>
<dbReference type="NCBIfam" id="TIGR02868">
    <property type="entry name" value="CydC"/>
    <property type="match status" value="1"/>
</dbReference>
<evidence type="ECO:0000256" key="1">
    <source>
        <dbReference type="ARBA" id="ARBA00004651"/>
    </source>
</evidence>
<evidence type="ECO:0000313" key="12">
    <source>
        <dbReference type="Proteomes" id="UP000677016"/>
    </source>
</evidence>
<dbReference type="InterPro" id="IPR036640">
    <property type="entry name" value="ABC1_TM_sf"/>
</dbReference>
<feature type="domain" description="ABC transporter" evidence="9">
    <location>
        <begin position="365"/>
        <end position="582"/>
    </location>
</feature>
<comment type="subcellular location">
    <subcellularLocation>
        <location evidence="1">Cell membrane</location>
        <topology evidence="1">Multi-pass membrane protein</topology>
    </subcellularLocation>
</comment>
<feature type="domain" description="ABC transmembrane type-1" evidence="10">
    <location>
        <begin position="35"/>
        <end position="316"/>
    </location>
</feature>
<feature type="transmembrane region" description="Helical" evidence="8">
    <location>
        <begin position="66"/>
        <end position="84"/>
    </location>
</feature>
<dbReference type="PROSITE" id="PS50929">
    <property type="entry name" value="ABC_TM1F"/>
    <property type="match status" value="1"/>
</dbReference>
<proteinExistence type="predicted"/>
<comment type="caution">
    <text evidence="11">The sequence shown here is derived from an EMBL/GenBank/DDBJ whole genome shotgun (WGS) entry which is preliminary data.</text>
</comment>
<keyword evidence="5 8" id="KW-1133">Transmembrane helix</keyword>
<dbReference type="InterPro" id="IPR039421">
    <property type="entry name" value="Type_1_exporter"/>
</dbReference>
<dbReference type="InterPro" id="IPR027417">
    <property type="entry name" value="P-loop_NTPase"/>
</dbReference>
<evidence type="ECO:0000256" key="8">
    <source>
        <dbReference type="SAM" id="Phobius"/>
    </source>
</evidence>
<dbReference type="InterPro" id="IPR014223">
    <property type="entry name" value="ABC_CydC/D"/>
</dbReference>
<dbReference type="Gene3D" id="1.20.1560.10">
    <property type="entry name" value="ABC transporter type 1, transmembrane domain"/>
    <property type="match status" value="1"/>
</dbReference>
<accession>A0A941I1E4</accession>
<dbReference type="Gene3D" id="3.40.50.300">
    <property type="entry name" value="P-loop containing nucleotide triphosphate hydrolases"/>
    <property type="match status" value="1"/>
</dbReference>
<dbReference type="InterPro" id="IPR011527">
    <property type="entry name" value="ABC1_TM_dom"/>
</dbReference>
<evidence type="ECO:0000259" key="10">
    <source>
        <dbReference type="PROSITE" id="PS50929"/>
    </source>
</evidence>
<dbReference type="PROSITE" id="PS00211">
    <property type="entry name" value="ABC_TRANSPORTER_1"/>
    <property type="match status" value="1"/>
</dbReference>
<feature type="transmembrane region" description="Helical" evidence="8">
    <location>
        <begin position="176"/>
        <end position="195"/>
    </location>
</feature>
<evidence type="ECO:0000256" key="4">
    <source>
        <dbReference type="ARBA" id="ARBA00022840"/>
    </source>
</evidence>
<dbReference type="GO" id="GO:0034040">
    <property type="term" value="F:ATPase-coupled lipid transmembrane transporter activity"/>
    <property type="evidence" value="ECO:0007669"/>
    <property type="project" value="TreeGrafter"/>
</dbReference>
<feature type="transmembrane region" description="Helical" evidence="8">
    <location>
        <begin position="256"/>
        <end position="276"/>
    </location>
</feature>
<keyword evidence="12" id="KW-1185">Reference proteome</keyword>
<dbReference type="InterPro" id="IPR003439">
    <property type="entry name" value="ABC_transporter-like_ATP-bd"/>
</dbReference>
<feature type="transmembrane region" description="Helical" evidence="8">
    <location>
        <begin position="149"/>
        <end position="170"/>
    </location>
</feature>
<organism evidence="11 12">
    <name type="scientific">Phycicoccus avicenniae</name>
    <dbReference type="NCBI Taxonomy" id="2828860"/>
    <lineage>
        <taxon>Bacteria</taxon>
        <taxon>Bacillati</taxon>
        <taxon>Actinomycetota</taxon>
        <taxon>Actinomycetes</taxon>
        <taxon>Micrococcales</taxon>
        <taxon>Intrasporangiaceae</taxon>
        <taxon>Phycicoccus</taxon>
    </lineage>
</organism>
<dbReference type="PANTHER" id="PTHR24221">
    <property type="entry name" value="ATP-BINDING CASSETTE SUB-FAMILY B"/>
    <property type="match status" value="1"/>
</dbReference>
<keyword evidence="2 8" id="KW-0812">Transmembrane</keyword>
<evidence type="ECO:0000256" key="2">
    <source>
        <dbReference type="ARBA" id="ARBA00022692"/>
    </source>
</evidence>